<protein>
    <recommendedName>
        <fullName evidence="4">Extracellular solute-binding protein</fullName>
    </recommendedName>
</protein>
<proteinExistence type="predicted"/>
<reference evidence="2 3" key="1">
    <citation type="submission" date="2020-10" db="EMBL/GenBank/DDBJ databases">
        <title>ChiBAC.</title>
        <authorList>
            <person name="Zenner C."/>
            <person name="Hitch T.C.A."/>
            <person name="Clavel T."/>
        </authorList>
    </citation>
    <scope>NUCLEOTIDE SEQUENCE [LARGE SCALE GENOMIC DNA]</scope>
    <source>
        <strain evidence="2 3">DSM 109015</strain>
    </source>
</reference>
<sequence>MKRLLATLLAAACLAGCSAQDTSSQGTTLPAAPAAESHSLTVYCDLPEGSAGRTALSAYAGSRSVTVEFVSGEEGLASADLALLSAPPDSAEGWTDLTADSMLSAAASRAGLPAEGQEGVTALPMGRTLYAYWADSNMLTALLGEDCVTDLQNASWTEWSNFADKLTAWIDSPAETGLTLNGKAYTLPAEKPEAAAGLEGVFAMSGGDESAYLGGALFTNVLLAAGSEYTDQTLTGPLNGLYSAIALEADHTAGDSARTMQDAAGALGAGTALLYRGLLSDIVSVTGSDAAQSLVPLPVKCQLEDSDLSNEEYNLSGLMNYPTLACAGYLAVPDNGSANLEEAASAILWLYGSGDGNTRLTDELYLVTPWNTASDSTPLGALQVQLVSTGILPEVVLTSTQCADLAKAGANVVAASGRSTATRTAFVQAVLAGLGVP</sequence>
<keyword evidence="3" id="KW-1185">Reference proteome</keyword>
<dbReference type="EMBL" id="JADCKC010000002">
    <property type="protein sequence ID" value="MBE5037804.1"/>
    <property type="molecule type" value="Genomic_DNA"/>
</dbReference>
<gene>
    <name evidence="2" type="ORF">INF35_08400</name>
</gene>
<evidence type="ECO:0000256" key="1">
    <source>
        <dbReference type="SAM" id="SignalP"/>
    </source>
</evidence>
<evidence type="ECO:0008006" key="4">
    <source>
        <dbReference type="Google" id="ProtNLM"/>
    </source>
</evidence>
<comment type="caution">
    <text evidence="2">The sequence shown here is derived from an EMBL/GenBank/DDBJ whole genome shotgun (WGS) entry which is preliminary data.</text>
</comment>
<accession>A0ABR9R3U5</accession>
<dbReference type="Proteomes" id="UP000768567">
    <property type="component" value="Unassembled WGS sequence"/>
</dbReference>
<feature type="signal peptide" evidence="1">
    <location>
        <begin position="1"/>
        <end position="19"/>
    </location>
</feature>
<name>A0ABR9R3U5_9FIRM</name>
<dbReference type="RefSeq" id="WP_193501425.1">
    <property type="nucleotide sequence ID" value="NZ_JADCKC010000002.1"/>
</dbReference>
<evidence type="ECO:0000313" key="2">
    <source>
        <dbReference type="EMBL" id="MBE5037804.1"/>
    </source>
</evidence>
<organism evidence="2 3">
    <name type="scientific">Gemmiger gallinarum</name>
    <dbReference type="NCBI Taxonomy" id="2779354"/>
    <lineage>
        <taxon>Bacteria</taxon>
        <taxon>Bacillati</taxon>
        <taxon>Bacillota</taxon>
        <taxon>Clostridia</taxon>
        <taxon>Eubacteriales</taxon>
        <taxon>Gemmiger</taxon>
    </lineage>
</organism>
<keyword evidence="1" id="KW-0732">Signal</keyword>
<evidence type="ECO:0000313" key="3">
    <source>
        <dbReference type="Proteomes" id="UP000768567"/>
    </source>
</evidence>
<feature type="chain" id="PRO_5046305174" description="Extracellular solute-binding protein" evidence="1">
    <location>
        <begin position="20"/>
        <end position="437"/>
    </location>
</feature>